<evidence type="ECO:0000313" key="6">
    <source>
        <dbReference type="EMBL" id="CAF3027043.1"/>
    </source>
</evidence>
<dbReference type="InterPro" id="IPR015947">
    <property type="entry name" value="PUA-like_sf"/>
</dbReference>
<feature type="domain" description="PUA" evidence="4">
    <location>
        <begin position="283"/>
        <end position="357"/>
    </location>
</feature>
<dbReference type="PANTHER" id="PTHR23127">
    <property type="entry name" value="CENTROMERE/MICROTUBULE BINDING PROTEIN CBF5"/>
    <property type="match status" value="1"/>
</dbReference>
<dbReference type="GO" id="GO:0009982">
    <property type="term" value="F:pseudouridine synthase activity"/>
    <property type="evidence" value="ECO:0007669"/>
    <property type="project" value="InterPro"/>
</dbReference>
<dbReference type="GO" id="GO:0031118">
    <property type="term" value="P:rRNA pseudouridine synthesis"/>
    <property type="evidence" value="ECO:0007669"/>
    <property type="project" value="TreeGrafter"/>
</dbReference>
<evidence type="ECO:0000256" key="1">
    <source>
        <dbReference type="ARBA" id="ARBA00008999"/>
    </source>
</evidence>
<feature type="region of interest" description="Disordered" evidence="3">
    <location>
        <begin position="422"/>
        <end position="452"/>
    </location>
</feature>
<dbReference type="Proteomes" id="UP000675881">
    <property type="component" value="Chromosome 8"/>
</dbReference>
<dbReference type="Pfam" id="PF01509">
    <property type="entry name" value="TruB_N"/>
    <property type="match status" value="1"/>
</dbReference>
<dbReference type="InterPro" id="IPR004521">
    <property type="entry name" value="Uncharacterised_CHP00451"/>
</dbReference>
<dbReference type="SUPFAM" id="SSF88697">
    <property type="entry name" value="PUA domain-like"/>
    <property type="match status" value="1"/>
</dbReference>
<dbReference type="InterPro" id="IPR007144">
    <property type="entry name" value="SSU_processome_Utp11"/>
</dbReference>
<sequence>MAILLRGDYQTEGVHYATCLKSNYPRKKRKGKSSAKSVGDLQAEGSFRVEPSDKPAKALDTSEWPLLLKNFDRLNVRTNHYTPLPHGSSPLQRDISTYVKSGYINLDKPANPSSHEVVAWIKRILRVDKTGHSGTLDPKVTGCLIVCIDRATRLVKSQQCAGKEYVCIYRLHESVERKRLQQEFSRLKGALFQRPPLISAVKRQLRVRTVYESKLIEHDDERNMGIFGYHELRRVRSGIQGEMDGLSTMHDVLDAQWLYDHHKDEAYLRRVVRPLEALLTGHKRIIMKDSSVNAVCYGAKIMLPGVLRYEDGIELNEQIVVCTTKGEAICLAIALMTTSNICSCDHGVVAKIKRVIMERDTYPRKWGLGPKASFKKEMIKSGKLDKYGKPNENTPANWKPSYEDYNIKPAEGAVTVKKEPVVTEVKRKRKDSSEESETEAKKEKKKKKKKIKAELDPEVEVKKEPLEDEDTSNELKFFLSYLSDTDNIHLGTDFRRSPMSSSLKKASKLQKTHRERHQPESHYNEKKVILKKLRQKALDKNPDEFYHHMINSELVDDVHEERLKNEKEEFTPEQIAVMQSQDIKYVIHRRSVESKKIEKLKSSLHLISTSGVSKNMHTFFVDEEREKKRFDVARRLDTHPDLLDRSHNRPTNSTLDTVIISTPSRASDLLKEKRYKELDSRIKRERQLGIIEDKMRSKMLLKNKKDKPQKMVVTGSKTSAPIYKWAQERKR</sequence>
<keyword evidence="2 6" id="KW-0413">Isomerase</keyword>
<dbReference type="SMART" id="SM00359">
    <property type="entry name" value="PUA"/>
    <property type="match status" value="1"/>
</dbReference>
<dbReference type="InterPro" id="IPR036974">
    <property type="entry name" value="PUA_sf"/>
</dbReference>
<protein>
    <submittedName>
        <fullName evidence="6">DKC1</fullName>
        <ecNumber evidence="6">5.4.99.-</ecNumber>
    </submittedName>
</protein>
<dbReference type="SMART" id="SM01136">
    <property type="entry name" value="DKCLD"/>
    <property type="match status" value="1"/>
</dbReference>
<dbReference type="NCBIfam" id="TIGR00451">
    <property type="entry name" value="unchar_dom_2"/>
    <property type="match status" value="1"/>
</dbReference>
<organism evidence="6 7">
    <name type="scientific">Lepeophtheirus salmonis</name>
    <name type="common">Salmon louse</name>
    <name type="synonym">Caligus salmonis</name>
    <dbReference type="NCBI Taxonomy" id="72036"/>
    <lineage>
        <taxon>Eukaryota</taxon>
        <taxon>Metazoa</taxon>
        <taxon>Ecdysozoa</taxon>
        <taxon>Arthropoda</taxon>
        <taxon>Crustacea</taxon>
        <taxon>Multicrustacea</taxon>
        <taxon>Hexanauplia</taxon>
        <taxon>Copepoda</taxon>
        <taxon>Siphonostomatoida</taxon>
        <taxon>Caligidae</taxon>
        <taxon>Lepeophtheirus</taxon>
    </lineage>
</organism>
<dbReference type="EMBL" id="HG994587">
    <property type="protein sequence ID" value="CAF3027043.1"/>
    <property type="molecule type" value="Genomic_DNA"/>
</dbReference>
<evidence type="ECO:0000259" key="4">
    <source>
        <dbReference type="SMART" id="SM00359"/>
    </source>
</evidence>
<evidence type="ECO:0000256" key="3">
    <source>
        <dbReference type="SAM" id="MobiDB-lite"/>
    </source>
</evidence>
<dbReference type="OrthoDB" id="10250002at2759"/>
<dbReference type="InterPro" id="IPR032819">
    <property type="entry name" value="TruB_C"/>
</dbReference>
<dbReference type="AlphaFoldDB" id="A0A7R8D4L4"/>
<accession>A0A7R8D4L4</accession>
<dbReference type="GO" id="GO:0000495">
    <property type="term" value="P:box H/ACA sno(s)RNA 3'-end processing"/>
    <property type="evidence" value="ECO:0007669"/>
    <property type="project" value="TreeGrafter"/>
</dbReference>
<name>A0A7R8D4L4_LEPSM</name>
<dbReference type="InterPro" id="IPR002478">
    <property type="entry name" value="PUA"/>
</dbReference>
<feature type="region of interest" description="Disordered" evidence="3">
    <location>
        <begin position="25"/>
        <end position="56"/>
    </location>
</feature>
<dbReference type="Pfam" id="PF01472">
    <property type="entry name" value="PUA"/>
    <property type="match status" value="1"/>
</dbReference>
<keyword evidence="7" id="KW-1185">Reference proteome</keyword>
<dbReference type="GO" id="GO:1990481">
    <property type="term" value="P:mRNA pseudouridine synthesis"/>
    <property type="evidence" value="ECO:0007669"/>
    <property type="project" value="TreeGrafter"/>
</dbReference>
<dbReference type="Pfam" id="PF16198">
    <property type="entry name" value="TruB_C_2"/>
    <property type="match status" value="1"/>
</dbReference>
<dbReference type="GO" id="GO:0003723">
    <property type="term" value="F:RNA binding"/>
    <property type="evidence" value="ECO:0007669"/>
    <property type="project" value="InterPro"/>
</dbReference>
<dbReference type="GO" id="GO:0031429">
    <property type="term" value="C:box H/ACA snoRNP complex"/>
    <property type="evidence" value="ECO:0007669"/>
    <property type="project" value="TreeGrafter"/>
</dbReference>
<dbReference type="CDD" id="cd21148">
    <property type="entry name" value="PUA_Cbf5"/>
    <property type="match status" value="1"/>
</dbReference>
<dbReference type="GO" id="GO:0031120">
    <property type="term" value="P:snRNA pseudouridine synthesis"/>
    <property type="evidence" value="ECO:0007669"/>
    <property type="project" value="TreeGrafter"/>
</dbReference>
<dbReference type="NCBIfam" id="TIGR00425">
    <property type="entry name" value="CBF5"/>
    <property type="match status" value="1"/>
</dbReference>
<evidence type="ECO:0000259" key="5">
    <source>
        <dbReference type="SMART" id="SM01136"/>
    </source>
</evidence>
<dbReference type="InterPro" id="IPR002501">
    <property type="entry name" value="PsdUridine_synth_N"/>
</dbReference>
<dbReference type="InterPro" id="IPR012960">
    <property type="entry name" value="Dyskerin-like"/>
</dbReference>
<comment type="similarity">
    <text evidence="1">Belongs to the pseudouridine synthase TruB family.</text>
</comment>
<dbReference type="PROSITE" id="PS50890">
    <property type="entry name" value="PUA"/>
    <property type="match status" value="1"/>
</dbReference>
<dbReference type="InterPro" id="IPR020103">
    <property type="entry name" value="PsdUridine_synth_cat_dom_sf"/>
</dbReference>
<dbReference type="Gene3D" id="3.30.2350.10">
    <property type="entry name" value="Pseudouridine synthase"/>
    <property type="match status" value="1"/>
</dbReference>
<gene>
    <name evidence="6" type="ORF">LSAA_14065</name>
</gene>
<dbReference type="Pfam" id="PF03998">
    <property type="entry name" value="Utp11"/>
    <property type="match status" value="1"/>
</dbReference>
<dbReference type="GO" id="GO:0032040">
    <property type="term" value="C:small-subunit processome"/>
    <property type="evidence" value="ECO:0007669"/>
    <property type="project" value="InterPro"/>
</dbReference>
<dbReference type="SUPFAM" id="SSF55120">
    <property type="entry name" value="Pseudouridine synthase"/>
    <property type="match status" value="1"/>
</dbReference>
<dbReference type="InterPro" id="IPR004802">
    <property type="entry name" value="tRNA_PsdUridine_synth_B_fam"/>
</dbReference>
<dbReference type="CDD" id="cd02572">
    <property type="entry name" value="PseudoU_synth_hDyskerin"/>
    <property type="match status" value="1"/>
</dbReference>
<evidence type="ECO:0000313" key="7">
    <source>
        <dbReference type="Proteomes" id="UP000675881"/>
    </source>
</evidence>
<dbReference type="Gene3D" id="2.30.130.10">
    <property type="entry name" value="PUA domain"/>
    <property type="match status" value="2"/>
</dbReference>
<dbReference type="EC" id="5.4.99.-" evidence="6"/>
<dbReference type="Pfam" id="PF08068">
    <property type="entry name" value="DKCLD"/>
    <property type="match status" value="1"/>
</dbReference>
<proteinExistence type="inferred from homology"/>
<feature type="domain" description="Dyskerin-like" evidence="5">
    <location>
        <begin position="60"/>
        <end position="118"/>
    </location>
</feature>
<dbReference type="PANTHER" id="PTHR23127:SF0">
    <property type="entry name" value="H_ACA RIBONUCLEOPROTEIN COMPLEX SUBUNIT DKC1"/>
    <property type="match status" value="1"/>
</dbReference>
<evidence type="ECO:0000256" key="2">
    <source>
        <dbReference type="ARBA" id="ARBA00023235"/>
    </source>
</evidence>
<reference evidence="6" key="1">
    <citation type="submission" date="2021-02" db="EMBL/GenBank/DDBJ databases">
        <authorList>
            <person name="Bekaert M."/>
        </authorList>
    </citation>
    <scope>NUCLEOTIDE SEQUENCE</scope>
    <source>
        <strain evidence="6">IoA-00</strain>
    </source>
</reference>